<evidence type="ECO:0000313" key="2">
    <source>
        <dbReference type="EMBL" id="CAI9172722.1"/>
    </source>
</evidence>
<feature type="region of interest" description="Disordered" evidence="1">
    <location>
        <begin position="16"/>
        <end position="67"/>
    </location>
</feature>
<evidence type="ECO:0000313" key="3">
    <source>
        <dbReference type="Proteomes" id="UP001176941"/>
    </source>
</evidence>
<dbReference type="EMBL" id="OX459969">
    <property type="protein sequence ID" value="CAI9172722.1"/>
    <property type="molecule type" value="Genomic_DNA"/>
</dbReference>
<protein>
    <submittedName>
        <fullName evidence="2">Uncharacterized protein</fullName>
    </submittedName>
</protein>
<feature type="compositionally biased region" description="Polar residues" evidence="1">
    <location>
        <begin position="29"/>
        <end position="40"/>
    </location>
</feature>
<evidence type="ECO:0000256" key="1">
    <source>
        <dbReference type="SAM" id="MobiDB-lite"/>
    </source>
</evidence>
<feature type="compositionally biased region" description="Basic and acidic residues" evidence="1">
    <location>
        <begin position="42"/>
        <end position="51"/>
    </location>
</feature>
<sequence>MQELEIALASKDLLLANPGGLPNTDTRRNWSQSPHLSSEESGYEKTLRDLQGHSGPASRRAGGQSWEPRGFLLRPQCVLSGPECLPPPRGVSEQALLFTALKEAPCLPAESISEPPFTLPFPPTPTVQDIYFHRCSRGRANLLQRRQRT</sequence>
<dbReference type="Proteomes" id="UP001176941">
    <property type="component" value="Chromosome 33"/>
</dbReference>
<gene>
    <name evidence="2" type="ORF">MRATA1EN1_LOCUS21684</name>
</gene>
<accession>A0ABN8ZIX9</accession>
<organism evidence="2 3">
    <name type="scientific">Rangifer tarandus platyrhynchus</name>
    <name type="common">Svalbard reindeer</name>
    <dbReference type="NCBI Taxonomy" id="3082113"/>
    <lineage>
        <taxon>Eukaryota</taxon>
        <taxon>Metazoa</taxon>
        <taxon>Chordata</taxon>
        <taxon>Craniata</taxon>
        <taxon>Vertebrata</taxon>
        <taxon>Euteleostomi</taxon>
        <taxon>Mammalia</taxon>
        <taxon>Eutheria</taxon>
        <taxon>Laurasiatheria</taxon>
        <taxon>Artiodactyla</taxon>
        <taxon>Ruminantia</taxon>
        <taxon>Pecora</taxon>
        <taxon>Cervidae</taxon>
        <taxon>Odocoileinae</taxon>
        <taxon>Rangifer</taxon>
    </lineage>
</organism>
<name>A0ABN8ZIX9_RANTA</name>
<proteinExistence type="predicted"/>
<keyword evidence="3" id="KW-1185">Reference proteome</keyword>
<reference evidence="2" key="1">
    <citation type="submission" date="2023-04" db="EMBL/GenBank/DDBJ databases">
        <authorList>
            <consortium name="ELIXIR-Norway"/>
        </authorList>
    </citation>
    <scope>NUCLEOTIDE SEQUENCE [LARGE SCALE GENOMIC DNA]</scope>
</reference>